<keyword evidence="3 6" id="KW-1133">Transmembrane helix</keyword>
<feature type="region of interest" description="Disordered" evidence="5">
    <location>
        <begin position="1"/>
        <end position="29"/>
    </location>
</feature>
<dbReference type="PANTHER" id="PTHR11706">
    <property type="entry name" value="SOLUTE CARRIER PROTEIN FAMILY 11 MEMBER"/>
    <property type="match status" value="1"/>
</dbReference>
<name>A0A5C5X9F7_9PLAN</name>
<feature type="transmembrane region" description="Helical" evidence="6">
    <location>
        <begin position="119"/>
        <end position="142"/>
    </location>
</feature>
<gene>
    <name evidence="7" type="ORF">KOR42_21710</name>
</gene>
<feature type="transmembrane region" description="Helical" evidence="6">
    <location>
        <begin position="467"/>
        <end position="486"/>
    </location>
</feature>
<evidence type="ECO:0000256" key="4">
    <source>
        <dbReference type="ARBA" id="ARBA00023136"/>
    </source>
</evidence>
<organism evidence="7 8">
    <name type="scientific">Thalassoglobus neptunius</name>
    <dbReference type="NCBI Taxonomy" id="1938619"/>
    <lineage>
        <taxon>Bacteria</taxon>
        <taxon>Pseudomonadati</taxon>
        <taxon>Planctomycetota</taxon>
        <taxon>Planctomycetia</taxon>
        <taxon>Planctomycetales</taxon>
        <taxon>Planctomycetaceae</taxon>
        <taxon>Thalassoglobus</taxon>
    </lineage>
</organism>
<dbReference type="PANTHER" id="PTHR11706:SF3">
    <property type="entry name" value="METAL ION TRANSPORT PROTEIN"/>
    <property type="match status" value="1"/>
</dbReference>
<evidence type="ECO:0000313" key="7">
    <source>
        <dbReference type="EMBL" id="TWT58785.1"/>
    </source>
</evidence>
<feature type="transmembrane region" description="Helical" evidence="6">
    <location>
        <begin position="260"/>
        <end position="280"/>
    </location>
</feature>
<feature type="transmembrane region" description="Helical" evidence="6">
    <location>
        <begin position="68"/>
        <end position="88"/>
    </location>
</feature>
<feature type="transmembrane region" description="Helical" evidence="6">
    <location>
        <begin position="527"/>
        <end position="548"/>
    </location>
</feature>
<dbReference type="GO" id="GO:0005384">
    <property type="term" value="F:manganese ion transmembrane transporter activity"/>
    <property type="evidence" value="ECO:0007669"/>
    <property type="project" value="TreeGrafter"/>
</dbReference>
<comment type="caution">
    <text evidence="7">The sequence shown here is derived from an EMBL/GenBank/DDBJ whole genome shotgun (WGS) entry which is preliminary data.</text>
</comment>
<feature type="transmembrane region" description="Helical" evidence="6">
    <location>
        <begin position="420"/>
        <end position="440"/>
    </location>
</feature>
<evidence type="ECO:0000256" key="1">
    <source>
        <dbReference type="ARBA" id="ARBA00004141"/>
    </source>
</evidence>
<dbReference type="EMBL" id="SIHI01000001">
    <property type="protein sequence ID" value="TWT58785.1"/>
    <property type="molecule type" value="Genomic_DNA"/>
</dbReference>
<keyword evidence="2 6" id="KW-0812">Transmembrane</keyword>
<evidence type="ECO:0000256" key="5">
    <source>
        <dbReference type="SAM" id="MobiDB-lite"/>
    </source>
</evidence>
<feature type="transmembrane region" description="Helical" evidence="6">
    <location>
        <begin position="237"/>
        <end position="253"/>
    </location>
</feature>
<evidence type="ECO:0000256" key="3">
    <source>
        <dbReference type="ARBA" id="ARBA00022989"/>
    </source>
</evidence>
<dbReference type="InterPro" id="IPR001046">
    <property type="entry name" value="NRAMP_fam"/>
</dbReference>
<evidence type="ECO:0000256" key="2">
    <source>
        <dbReference type="ARBA" id="ARBA00022692"/>
    </source>
</evidence>
<reference evidence="7 8" key="1">
    <citation type="submission" date="2019-02" db="EMBL/GenBank/DDBJ databases">
        <title>Deep-cultivation of Planctomycetes and their phenomic and genomic characterization uncovers novel biology.</title>
        <authorList>
            <person name="Wiegand S."/>
            <person name="Jogler M."/>
            <person name="Boedeker C."/>
            <person name="Pinto D."/>
            <person name="Vollmers J."/>
            <person name="Rivas-Marin E."/>
            <person name="Kohn T."/>
            <person name="Peeters S.H."/>
            <person name="Heuer A."/>
            <person name="Rast P."/>
            <person name="Oberbeckmann S."/>
            <person name="Bunk B."/>
            <person name="Jeske O."/>
            <person name="Meyerdierks A."/>
            <person name="Storesund J.E."/>
            <person name="Kallscheuer N."/>
            <person name="Luecker S."/>
            <person name="Lage O.M."/>
            <person name="Pohl T."/>
            <person name="Merkel B.J."/>
            <person name="Hornburger P."/>
            <person name="Mueller R.-W."/>
            <person name="Bruemmer F."/>
            <person name="Labrenz M."/>
            <person name="Spormann A.M."/>
            <person name="Op Den Camp H."/>
            <person name="Overmann J."/>
            <person name="Amann R."/>
            <person name="Jetten M.S.M."/>
            <person name="Mascher T."/>
            <person name="Medema M.H."/>
            <person name="Devos D.P."/>
            <person name="Kaster A.-K."/>
            <person name="Ovreas L."/>
            <person name="Rohde M."/>
            <person name="Galperin M.Y."/>
            <person name="Jogler C."/>
        </authorList>
    </citation>
    <scope>NUCLEOTIDE SEQUENCE [LARGE SCALE GENOMIC DNA]</scope>
    <source>
        <strain evidence="7 8">KOR42</strain>
    </source>
</reference>
<dbReference type="GO" id="GO:0015086">
    <property type="term" value="F:cadmium ion transmembrane transporter activity"/>
    <property type="evidence" value="ECO:0007669"/>
    <property type="project" value="TreeGrafter"/>
</dbReference>
<dbReference type="GO" id="GO:0005886">
    <property type="term" value="C:plasma membrane"/>
    <property type="evidence" value="ECO:0007669"/>
    <property type="project" value="TreeGrafter"/>
</dbReference>
<keyword evidence="8" id="KW-1185">Reference proteome</keyword>
<feature type="transmembrane region" description="Helical" evidence="6">
    <location>
        <begin position="368"/>
        <end position="391"/>
    </location>
</feature>
<protein>
    <submittedName>
        <fullName evidence="7">Manganese transport protein MntH</fullName>
    </submittedName>
</protein>
<feature type="transmembrane region" description="Helical" evidence="6">
    <location>
        <begin position="492"/>
        <end position="515"/>
    </location>
</feature>
<proteinExistence type="predicted"/>
<evidence type="ECO:0000313" key="8">
    <source>
        <dbReference type="Proteomes" id="UP000317243"/>
    </source>
</evidence>
<sequence>MAIDPPSNLPDAEPLDTVPPEFDQELNEGTLPPPKTLGGILRQLGPGLVVAGSIVGSGELIATTKTGAQAGIALLWLIVVGCLIKVFVQIELGRYSICNGETTLNALNRVPGRMGPANWIIWFWFFMMLAGIAQLGGIVGGVGQSLAIAVPFTGDYREAIAVPEQSEVVSYLEWTDLLNSETVELTDIPEEELTRIQHGHKRIGEALEQLGERGVQTLEAVKAGETLKDPRTWDDKFWALIVGLITVALLYNGRYSVIQTISTVLVIAFTFITIGNVVSLQMTEEWALSWDDVVTGFSFGLPKTGDKWDSLATALATFGIIGVGATELITYPYWCIEKGYARYTGKRTNDEDWVTRARGWMKVMHYDAFLSMVVYTIATMAFFIMGVAVLYREGRDPGGMRMVSTLASAYVPVFGTYAKWLFLGGAIAVLYSTFLVANAGHSRMYTDAMKIFGFIPRNDQKAHDRTLTTFCVVLPILCVALHWTGIDPASAVLLSGMMQATMLPMIGLGALYFRYTSTDPRLAPSKLWDVMLIISFLGLLVAGVWGVYLQILKLM</sequence>
<dbReference type="OrthoDB" id="9787548at2"/>
<dbReference type="Pfam" id="PF01566">
    <property type="entry name" value="Nramp"/>
    <property type="match status" value="1"/>
</dbReference>
<keyword evidence="4 6" id="KW-0472">Membrane</keyword>
<dbReference type="AlphaFoldDB" id="A0A5C5X9F7"/>
<dbReference type="RefSeq" id="WP_146509423.1">
    <property type="nucleotide sequence ID" value="NZ_SIHI01000001.1"/>
</dbReference>
<dbReference type="GO" id="GO:0034755">
    <property type="term" value="P:iron ion transmembrane transport"/>
    <property type="evidence" value="ECO:0007669"/>
    <property type="project" value="TreeGrafter"/>
</dbReference>
<evidence type="ECO:0000256" key="6">
    <source>
        <dbReference type="SAM" id="Phobius"/>
    </source>
</evidence>
<feature type="transmembrane region" description="Helical" evidence="6">
    <location>
        <begin position="311"/>
        <end position="334"/>
    </location>
</feature>
<comment type="subcellular location">
    <subcellularLocation>
        <location evidence="1">Membrane</location>
        <topology evidence="1">Multi-pass membrane protein</topology>
    </subcellularLocation>
</comment>
<accession>A0A5C5X9F7</accession>
<dbReference type="NCBIfam" id="NF037982">
    <property type="entry name" value="Nramp_1"/>
    <property type="match status" value="2"/>
</dbReference>
<dbReference type="Proteomes" id="UP000317243">
    <property type="component" value="Unassembled WGS sequence"/>
</dbReference>